<feature type="compositionally biased region" description="Basic residues" evidence="1">
    <location>
        <begin position="241"/>
        <end position="250"/>
    </location>
</feature>
<evidence type="ECO:0000256" key="1">
    <source>
        <dbReference type="SAM" id="MobiDB-lite"/>
    </source>
</evidence>
<feature type="region of interest" description="Disordered" evidence="1">
    <location>
        <begin position="111"/>
        <end position="307"/>
    </location>
</feature>
<dbReference type="EMBL" id="JADNRY010000018">
    <property type="protein sequence ID" value="KAF9073421.1"/>
    <property type="molecule type" value="Genomic_DNA"/>
</dbReference>
<reference evidence="3" key="1">
    <citation type="submission" date="2020-11" db="EMBL/GenBank/DDBJ databases">
        <authorList>
            <consortium name="DOE Joint Genome Institute"/>
            <person name="Ahrendt S."/>
            <person name="Riley R."/>
            <person name="Andreopoulos W."/>
            <person name="Labutti K."/>
            <person name="Pangilinan J."/>
            <person name="Ruiz-Duenas F.J."/>
            <person name="Barrasa J.M."/>
            <person name="Sanchez-Garcia M."/>
            <person name="Camarero S."/>
            <person name="Miyauchi S."/>
            <person name="Serrano A."/>
            <person name="Linde D."/>
            <person name="Babiker R."/>
            <person name="Drula E."/>
            <person name="Ayuso-Fernandez I."/>
            <person name="Pacheco R."/>
            <person name="Padilla G."/>
            <person name="Ferreira P."/>
            <person name="Barriuso J."/>
            <person name="Kellner H."/>
            <person name="Castanera R."/>
            <person name="Alfaro M."/>
            <person name="Ramirez L."/>
            <person name="Pisabarro A.G."/>
            <person name="Kuo A."/>
            <person name="Tritt A."/>
            <person name="Lipzen A."/>
            <person name="He G."/>
            <person name="Yan M."/>
            <person name="Ng V."/>
            <person name="Cullen D."/>
            <person name="Martin F."/>
            <person name="Rosso M.-N."/>
            <person name="Henrissat B."/>
            <person name="Hibbett D."/>
            <person name="Martinez A.T."/>
            <person name="Grigoriev I.V."/>
        </authorList>
    </citation>
    <scope>NUCLEOTIDE SEQUENCE</scope>
    <source>
        <strain evidence="3">AH 40177</strain>
    </source>
</reference>
<feature type="compositionally biased region" description="Low complexity" evidence="1">
    <location>
        <begin position="174"/>
        <end position="226"/>
    </location>
</feature>
<dbReference type="AlphaFoldDB" id="A0A9P5Q1P0"/>
<comment type="caution">
    <text evidence="3">The sequence shown here is derived from an EMBL/GenBank/DDBJ whole genome shotgun (WGS) entry which is preliminary data.</text>
</comment>
<feature type="compositionally biased region" description="Basic and acidic residues" evidence="1">
    <location>
        <begin position="1"/>
        <end position="10"/>
    </location>
</feature>
<evidence type="ECO:0000259" key="2">
    <source>
        <dbReference type="Pfam" id="PF14474"/>
    </source>
</evidence>
<dbReference type="OrthoDB" id="3083918at2759"/>
<feature type="compositionally biased region" description="Basic and acidic residues" evidence="1">
    <location>
        <begin position="271"/>
        <end position="286"/>
    </location>
</feature>
<name>A0A9P5Q1P0_9AGAR</name>
<dbReference type="Pfam" id="PF14474">
    <property type="entry name" value="RTC4"/>
    <property type="match status" value="1"/>
</dbReference>
<evidence type="ECO:0000313" key="4">
    <source>
        <dbReference type="Proteomes" id="UP000772434"/>
    </source>
</evidence>
<feature type="compositionally biased region" description="Basic and acidic residues" evidence="1">
    <location>
        <begin position="111"/>
        <end position="133"/>
    </location>
</feature>
<dbReference type="Proteomes" id="UP000772434">
    <property type="component" value="Unassembled WGS sequence"/>
</dbReference>
<accession>A0A9P5Q1P0</accession>
<dbReference type="InterPro" id="IPR028094">
    <property type="entry name" value="RTC4_C"/>
</dbReference>
<feature type="region of interest" description="Disordered" evidence="1">
    <location>
        <begin position="1"/>
        <end position="20"/>
    </location>
</feature>
<feature type="compositionally biased region" description="Basic residues" evidence="1">
    <location>
        <begin position="287"/>
        <end position="302"/>
    </location>
</feature>
<proteinExistence type="predicted"/>
<protein>
    <recommendedName>
        <fullName evidence="2">Restriction of telomere capping protein 4 C-terminal domain-containing protein</fullName>
    </recommendedName>
</protein>
<feature type="domain" description="Restriction of telomere capping protein 4 C-terminal" evidence="2">
    <location>
        <begin position="490"/>
        <end position="574"/>
    </location>
</feature>
<gene>
    <name evidence="3" type="ORF">BDP27DRAFT_1417250</name>
</gene>
<organism evidence="3 4">
    <name type="scientific">Rhodocollybia butyracea</name>
    <dbReference type="NCBI Taxonomy" id="206335"/>
    <lineage>
        <taxon>Eukaryota</taxon>
        <taxon>Fungi</taxon>
        <taxon>Dikarya</taxon>
        <taxon>Basidiomycota</taxon>
        <taxon>Agaricomycotina</taxon>
        <taxon>Agaricomycetes</taxon>
        <taxon>Agaricomycetidae</taxon>
        <taxon>Agaricales</taxon>
        <taxon>Marasmiineae</taxon>
        <taxon>Omphalotaceae</taxon>
        <taxon>Rhodocollybia</taxon>
    </lineage>
</organism>
<keyword evidence="4" id="KW-1185">Reference proteome</keyword>
<evidence type="ECO:0000313" key="3">
    <source>
        <dbReference type="EMBL" id="KAF9073421.1"/>
    </source>
</evidence>
<sequence>MPAKIKEKKSSMKKHTAKACITESQDELVDNEINNDSDQDDNTKIPHCKTVGQHGNNLQNLMGLAENSTRWNQIQIAKVVDLFNDSEDLWPVNEIMKQYLQNHAKDFRESLEAEATSRKMDEAGIPERDRDEAGGDILMEDYMDTAPVQKITKGKGKGKAKETTQTMLKPKPKPQLQPSKPKPQLQPSKPKLQSQSSKSKPQLQPHPKPVAMSMKPKASSSKAISKTDSVQVILESPERKSKTRLAKKTKVYAASESEPEEPEEIATSNNKYRDDGSEDSKTEKPKFCKHSSPKKKKSHKLVKPAASIKVSKEAYEEHNNDAGGDSKTMQLVAETDKMIQDFDKSDAHETKEVDKLLAEPEQNPLLPYCNICYDPIPKSPVNHELKKMVKKCPTLVNLHGDFSHEVLIFDISMCTLIKSEVDKIAAINNYMFKSIPDCIGTLQEMLVQLTSDRELFLNSHGMLALLEVYGTTQDISRGFCKSLIAQSDFHAAAVPPGFFGSYGKLIVHKVLIRMFEAGSFDPDLIMPLSHSQIIQYILVPEVLVTFMEEDLDAQALVDAGGPLHILRTSALFGTVQYNIADEDGQDDSDLTKILRYIHVTYLTESDANKEDKEVNVIQTMNSNAKSPVLPLKQQRCITVKKDSVPEDPTRPVVSHTLSVADFQNKVTPEWPKAN</sequence>